<evidence type="ECO:0000313" key="1">
    <source>
        <dbReference type="EMBL" id="PWK47074.1"/>
    </source>
</evidence>
<name>A0A316FDX9_9ACTN</name>
<dbReference type="SUPFAM" id="SSF52540">
    <property type="entry name" value="P-loop containing nucleoside triphosphate hydrolases"/>
    <property type="match status" value="1"/>
</dbReference>
<dbReference type="GO" id="GO:0016301">
    <property type="term" value="F:kinase activity"/>
    <property type="evidence" value="ECO:0007669"/>
    <property type="project" value="UniProtKB-KW"/>
</dbReference>
<comment type="caution">
    <text evidence="1">The sequence shown here is derived from an EMBL/GenBank/DDBJ whole genome shotgun (WGS) entry which is preliminary data.</text>
</comment>
<dbReference type="Gene3D" id="3.40.50.300">
    <property type="entry name" value="P-loop containing nucleotide triphosphate hydrolases"/>
    <property type="match status" value="1"/>
</dbReference>
<gene>
    <name evidence="1" type="ORF">BC793_108189</name>
</gene>
<dbReference type="RefSeq" id="WP_109594334.1">
    <property type="nucleotide sequence ID" value="NZ_BONA01000049.1"/>
</dbReference>
<dbReference type="Pfam" id="PF13671">
    <property type="entry name" value="AAA_33"/>
    <property type="match status" value="1"/>
</dbReference>
<dbReference type="OrthoDB" id="2639622at2"/>
<dbReference type="EMBL" id="QGGR01000008">
    <property type="protein sequence ID" value="PWK47074.1"/>
    <property type="molecule type" value="Genomic_DNA"/>
</dbReference>
<protein>
    <submittedName>
        <fullName evidence="1">Putative kinase</fullName>
    </submittedName>
</protein>
<accession>A0A316FDX9</accession>
<dbReference type="AlphaFoldDB" id="A0A316FDX9"/>
<keyword evidence="1" id="KW-0808">Transferase</keyword>
<dbReference type="Proteomes" id="UP000245697">
    <property type="component" value="Unassembled WGS sequence"/>
</dbReference>
<sequence>MTTAFLLVGLTGSGKTTYASRVLEPAGVVRLSVDERVFAVHGRYGVDYPEDTYFEREAPIVAEVRAEFTALLAAGRDVVLDHGLWRRTERDTWRGLASAAGATVRLLYFPVPRAELLRRLAARNTETHANALLVTPEALDAFYTRFDPPTDEGEEIILPYAC</sequence>
<organism evidence="1 2">
    <name type="scientific">Actinoplanes xinjiangensis</name>
    <dbReference type="NCBI Taxonomy" id="512350"/>
    <lineage>
        <taxon>Bacteria</taxon>
        <taxon>Bacillati</taxon>
        <taxon>Actinomycetota</taxon>
        <taxon>Actinomycetes</taxon>
        <taxon>Micromonosporales</taxon>
        <taxon>Micromonosporaceae</taxon>
        <taxon>Actinoplanes</taxon>
    </lineage>
</organism>
<dbReference type="InterPro" id="IPR027417">
    <property type="entry name" value="P-loop_NTPase"/>
</dbReference>
<proteinExistence type="predicted"/>
<keyword evidence="1" id="KW-0418">Kinase</keyword>
<evidence type="ECO:0000313" key="2">
    <source>
        <dbReference type="Proteomes" id="UP000245697"/>
    </source>
</evidence>
<reference evidence="1 2" key="1">
    <citation type="submission" date="2018-05" db="EMBL/GenBank/DDBJ databases">
        <title>Genomic Encyclopedia of Archaeal and Bacterial Type Strains, Phase II (KMG-II): from individual species to whole genera.</title>
        <authorList>
            <person name="Goeker M."/>
        </authorList>
    </citation>
    <scope>NUCLEOTIDE SEQUENCE [LARGE SCALE GENOMIC DNA]</scope>
    <source>
        <strain evidence="1 2">DSM 45184</strain>
    </source>
</reference>
<keyword evidence="2" id="KW-1185">Reference proteome</keyword>